<keyword evidence="9" id="KW-0472">Membrane</keyword>
<dbReference type="OrthoDB" id="9793035at2"/>
<feature type="domain" description="Ppx/GppA phosphatase C-terminal" evidence="12">
    <location>
        <begin position="317"/>
        <end position="489"/>
    </location>
</feature>
<comment type="caution">
    <text evidence="13">The sequence shown here is derived from an EMBL/GenBank/DDBJ whole genome shotgun (WGS) entry which is preliminary data.</text>
</comment>
<feature type="domain" description="Ppx/GppA phosphatase N-terminal" evidence="11">
    <location>
        <begin position="27"/>
        <end position="309"/>
    </location>
</feature>
<keyword evidence="14" id="KW-1185">Reference proteome</keyword>
<proteinExistence type="inferred from homology"/>
<evidence type="ECO:0000256" key="8">
    <source>
        <dbReference type="ARBA" id="ARBA00022801"/>
    </source>
</evidence>
<dbReference type="GO" id="GO:0004309">
    <property type="term" value="F:exopolyphosphatase activity"/>
    <property type="evidence" value="ECO:0007669"/>
    <property type="project" value="UniProtKB-EC"/>
</dbReference>
<evidence type="ECO:0000313" key="14">
    <source>
        <dbReference type="Proteomes" id="UP000094769"/>
    </source>
</evidence>
<dbReference type="InterPro" id="IPR050273">
    <property type="entry name" value="GppA/Ppx_hydrolase"/>
</dbReference>
<dbReference type="CDD" id="cd24053">
    <property type="entry name" value="ASKHA_NBD_EcPPX-GppA-like"/>
    <property type="match status" value="1"/>
</dbReference>
<dbReference type="RefSeq" id="WP_069121547.1">
    <property type="nucleotide sequence ID" value="NZ_MARB01000004.1"/>
</dbReference>
<comment type="catalytic activity">
    <reaction evidence="10">
        <text>[phosphate](n) + H2O = [phosphate](n-1) + phosphate + H(+)</text>
        <dbReference type="Rhea" id="RHEA:21528"/>
        <dbReference type="Rhea" id="RHEA-COMP:9859"/>
        <dbReference type="Rhea" id="RHEA-COMP:14279"/>
        <dbReference type="ChEBI" id="CHEBI:15377"/>
        <dbReference type="ChEBI" id="CHEBI:15378"/>
        <dbReference type="ChEBI" id="CHEBI:16838"/>
        <dbReference type="ChEBI" id="CHEBI:43474"/>
        <dbReference type="EC" id="3.6.1.11"/>
    </reaction>
</comment>
<evidence type="ECO:0000259" key="11">
    <source>
        <dbReference type="Pfam" id="PF02541"/>
    </source>
</evidence>
<evidence type="ECO:0000256" key="6">
    <source>
        <dbReference type="ARBA" id="ARBA00020416"/>
    </source>
</evidence>
<gene>
    <name evidence="13" type="primary">ppx</name>
    <name evidence="13" type="ORF">CODIS_08020</name>
</gene>
<dbReference type="EC" id="3.6.1.11" evidence="5"/>
<dbReference type="NCBIfam" id="TIGR03706">
    <property type="entry name" value="exo_poly_only"/>
    <property type="match status" value="1"/>
</dbReference>
<comment type="similarity">
    <text evidence="3">Belongs to the GppA/Ppx family.</text>
</comment>
<protein>
    <recommendedName>
        <fullName evidence="6">Exopolyphosphatase</fullName>
        <ecNumber evidence="5">3.6.1.11</ecNumber>
    </recommendedName>
</protein>
<dbReference type="Pfam" id="PF02541">
    <property type="entry name" value="Ppx-GppA"/>
    <property type="match status" value="1"/>
</dbReference>
<comment type="cofactor">
    <cofactor evidence="1">
        <name>Mg(2+)</name>
        <dbReference type="ChEBI" id="CHEBI:18420"/>
    </cofactor>
</comment>
<organism evidence="13 14">
    <name type="scientific">Candidatus Thiodiazotropha endolucinida</name>
    <dbReference type="NCBI Taxonomy" id="1655433"/>
    <lineage>
        <taxon>Bacteria</taxon>
        <taxon>Pseudomonadati</taxon>
        <taxon>Pseudomonadota</taxon>
        <taxon>Gammaproteobacteria</taxon>
        <taxon>Chromatiales</taxon>
        <taxon>Sedimenticolaceae</taxon>
        <taxon>Candidatus Thiodiazotropha</taxon>
    </lineage>
</organism>
<dbReference type="PANTHER" id="PTHR30005">
    <property type="entry name" value="EXOPOLYPHOSPHATASE"/>
    <property type="match status" value="1"/>
</dbReference>
<evidence type="ECO:0000256" key="7">
    <source>
        <dbReference type="ARBA" id="ARBA00022475"/>
    </source>
</evidence>
<dbReference type="InterPro" id="IPR048950">
    <property type="entry name" value="Ppx_GppA_C"/>
</dbReference>
<name>A0A7Z0VN74_9GAMM</name>
<evidence type="ECO:0000313" key="13">
    <source>
        <dbReference type="EMBL" id="ODJ88710.1"/>
    </source>
</evidence>
<comment type="subunit">
    <text evidence="4">Homodimer.</text>
</comment>
<evidence type="ECO:0000256" key="2">
    <source>
        <dbReference type="ARBA" id="ARBA00004202"/>
    </source>
</evidence>
<dbReference type="Gene3D" id="3.30.420.150">
    <property type="entry name" value="Exopolyphosphatase. Domain 2"/>
    <property type="match status" value="1"/>
</dbReference>
<dbReference type="Gene3D" id="1.10.3210.10">
    <property type="entry name" value="Hypothetical protein af1432"/>
    <property type="match status" value="1"/>
</dbReference>
<evidence type="ECO:0000256" key="5">
    <source>
        <dbReference type="ARBA" id="ARBA00012451"/>
    </source>
</evidence>
<dbReference type="PANTHER" id="PTHR30005:SF14">
    <property type="entry name" value="EXOPOLYPHOSPHATASE"/>
    <property type="match status" value="1"/>
</dbReference>
<keyword evidence="7" id="KW-1003">Cell membrane</keyword>
<dbReference type="AlphaFoldDB" id="A0A7Z0VN74"/>
<dbReference type="Pfam" id="PF21447">
    <property type="entry name" value="Ppx-GppA_III"/>
    <property type="match status" value="1"/>
</dbReference>
<dbReference type="InterPro" id="IPR003695">
    <property type="entry name" value="Ppx_GppA_N"/>
</dbReference>
<dbReference type="EMBL" id="MARB01000004">
    <property type="protein sequence ID" value="ODJ88710.1"/>
    <property type="molecule type" value="Genomic_DNA"/>
</dbReference>
<dbReference type="SUPFAM" id="SSF109604">
    <property type="entry name" value="HD-domain/PDEase-like"/>
    <property type="match status" value="1"/>
</dbReference>
<dbReference type="GO" id="GO:0005886">
    <property type="term" value="C:plasma membrane"/>
    <property type="evidence" value="ECO:0007669"/>
    <property type="project" value="UniProtKB-SubCell"/>
</dbReference>
<accession>A0A7Z0VN74</accession>
<dbReference type="Gene3D" id="3.30.420.40">
    <property type="match status" value="1"/>
</dbReference>
<evidence type="ECO:0000256" key="10">
    <source>
        <dbReference type="ARBA" id="ARBA00047607"/>
    </source>
</evidence>
<dbReference type="GO" id="GO:0006798">
    <property type="term" value="P:polyphosphate catabolic process"/>
    <property type="evidence" value="ECO:0007669"/>
    <property type="project" value="TreeGrafter"/>
</dbReference>
<comment type="subcellular location">
    <subcellularLocation>
        <location evidence="2">Cell membrane</location>
        <topology evidence="2">Peripheral membrane protein</topology>
    </subcellularLocation>
</comment>
<evidence type="ECO:0000259" key="12">
    <source>
        <dbReference type="Pfam" id="PF21447"/>
    </source>
</evidence>
<dbReference type="InterPro" id="IPR043129">
    <property type="entry name" value="ATPase_NBD"/>
</dbReference>
<evidence type="ECO:0000256" key="4">
    <source>
        <dbReference type="ARBA" id="ARBA00011738"/>
    </source>
</evidence>
<dbReference type="InterPro" id="IPR022371">
    <property type="entry name" value="Exopolyphosphatase"/>
</dbReference>
<dbReference type="InterPro" id="IPR030673">
    <property type="entry name" value="PyroPPase_GppA_Ppx"/>
</dbReference>
<dbReference type="PIRSF" id="PIRSF001267">
    <property type="entry name" value="Pyrophosphatase_GppA_Ppx"/>
    <property type="match status" value="1"/>
</dbReference>
<evidence type="ECO:0000256" key="3">
    <source>
        <dbReference type="ARBA" id="ARBA00007125"/>
    </source>
</evidence>
<dbReference type="FunFam" id="3.30.420.150:FF:000001">
    <property type="entry name" value="Guanosine-5'-triphosphate,3'-diphosphate pyrophosphatase"/>
    <property type="match status" value="1"/>
</dbReference>
<dbReference type="Proteomes" id="UP000094769">
    <property type="component" value="Unassembled WGS sequence"/>
</dbReference>
<evidence type="ECO:0000256" key="1">
    <source>
        <dbReference type="ARBA" id="ARBA00001946"/>
    </source>
</evidence>
<dbReference type="SUPFAM" id="SSF53067">
    <property type="entry name" value="Actin-like ATPase domain"/>
    <property type="match status" value="2"/>
</dbReference>
<dbReference type="FunFam" id="3.30.420.40:FF:000023">
    <property type="entry name" value="Guanosine-5'-triphosphate,3'-diphosphate pyrophosphatase"/>
    <property type="match status" value="1"/>
</dbReference>
<keyword evidence="8 13" id="KW-0378">Hydrolase</keyword>
<reference evidence="13 14" key="1">
    <citation type="submission" date="2016-06" db="EMBL/GenBank/DDBJ databases">
        <title>Genome sequence of endosymbiont of Candidatus Endolucinida thiodiazotropha.</title>
        <authorList>
            <person name="Poehlein A."/>
            <person name="Koenig S."/>
            <person name="Heiden S.E."/>
            <person name="Thuermer A."/>
            <person name="Voget S."/>
            <person name="Daniel R."/>
            <person name="Markert S."/>
            <person name="Gros O."/>
            <person name="Schweder T."/>
        </authorList>
    </citation>
    <scope>NUCLEOTIDE SEQUENCE [LARGE SCALE GENOMIC DNA]</scope>
    <source>
        <strain evidence="13 14">COS</strain>
    </source>
</reference>
<sequence>MPEQTPEANLNEAIAAIDLGSNSFHLIVARVIDGHLQIIDRMKEMVRLGEGLTADKHLMPHVAERALECLRRYAQRLRPLPAENIRVVGTNTMRQIHPDDNFHGLAEKALLHPIEIIAGREEARLIYLGVAHGLAAGDEMRLVVDIGGGSTELITGQGYQSHERESLHMGCVSISRRFFTDGKITAQAMRDAELACSLEIRPVRYEFRDGDWTRAIGSSGSIKSIGNVVLQQGWSETGIYRESLERLKRTLIEAGSIHKLDLKGLSEERKPVFAGGLAVLSAIFDQIGIEHMEVSSEALREGLIYDMVGRNQQEDARERTLKTLMRRYDVDQEQVDRVETTALALLEQAKRAWNLQEPRHTAMLSWSAKVHEMGLTVSHSQFQKHGAYLLEKSDLSGFSLQEQKVLAALVRGHRRKFPTTIFEALPRDVVSCTKQLCILLRLSVLTHRARSTVAKPVPRLEVEDHKISLVFPEEWIAHHPLTHKELEQEADYLKSSGYLLRFS</sequence>
<evidence type="ECO:0000256" key="9">
    <source>
        <dbReference type="ARBA" id="ARBA00023136"/>
    </source>
</evidence>